<name>A0A5Q0UGR5_9ARCH</name>
<proteinExistence type="predicted"/>
<dbReference type="Proteomes" id="UP000377803">
    <property type="component" value="Chromosome"/>
</dbReference>
<keyword evidence="1" id="KW-0472">Membrane</keyword>
<protein>
    <submittedName>
        <fullName evidence="2">Uncharacterized protein</fullName>
    </submittedName>
</protein>
<evidence type="ECO:0000313" key="2">
    <source>
        <dbReference type="EMBL" id="QGA80818.1"/>
    </source>
</evidence>
<sequence length="87" mass="10264">MNKAQNFRDFVYKAENIIDELLIVLLSLGAITVTVYTMFFTSQSYDFIEFGRIIFPWLTMLGLMIIGRELWIMNRKITAYLEQQGEE</sequence>
<keyword evidence="1" id="KW-0812">Transmembrane</keyword>
<dbReference type="GeneID" id="42365328"/>
<dbReference type="AlphaFoldDB" id="A0A5Q0UGR5"/>
<keyword evidence="1" id="KW-1133">Transmembrane helix</keyword>
<gene>
    <name evidence="2" type="ORF">LC1Nh_0936</name>
</gene>
<dbReference type="KEGG" id="ncon:LC1Nh_0936"/>
<dbReference type="RefSeq" id="WP_153550561.1">
    <property type="nucleotide sequence ID" value="NZ_CP040089.1"/>
</dbReference>
<accession>A0A5Q0UGR5</accession>
<feature type="transmembrane region" description="Helical" evidence="1">
    <location>
        <begin position="53"/>
        <end position="71"/>
    </location>
</feature>
<organism evidence="2 3">
    <name type="scientific">Candidatus Nanohalobium constans</name>
    <dbReference type="NCBI Taxonomy" id="2565781"/>
    <lineage>
        <taxon>Archaea</taxon>
        <taxon>Candidatus Nanohalarchaeota</taxon>
        <taxon>Candidatus Nanohalobia</taxon>
        <taxon>Candidatus Nanohalobiales</taxon>
        <taxon>Candidatus Nanohalobiaceae</taxon>
        <taxon>Candidatus Nanohalobium</taxon>
    </lineage>
</organism>
<evidence type="ECO:0000256" key="1">
    <source>
        <dbReference type="SAM" id="Phobius"/>
    </source>
</evidence>
<keyword evidence="3" id="KW-1185">Reference proteome</keyword>
<reference evidence="3" key="1">
    <citation type="submission" date="2019-05" db="EMBL/GenBank/DDBJ databases">
        <title>Candidatus Nanohalobium constans, a novel model system to study the DPANN nano-sized archaea: genomic and physiological characterization of a nanoarchaeon co-cultured with its chitinotrophic host.</title>
        <authorList>
            <person name="La Cono V."/>
            <person name="Arcadi E."/>
            <person name="Crisafi F."/>
            <person name="Denaro R."/>
            <person name="La Spada G."/>
            <person name="Messina E."/>
            <person name="Smedile F."/>
            <person name="Toshchakov S.V."/>
            <person name="Shevchenko M.A."/>
            <person name="Golyshin P.N."/>
            <person name="Golyshina O.V."/>
            <person name="Ferrer M."/>
            <person name="Rohde M."/>
            <person name="Mushegian A."/>
            <person name="Sorokin D.Y."/>
            <person name="Giuliano L."/>
            <person name="Yakimov M.M."/>
        </authorList>
    </citation>
    <scope>NUCLEOTIDE SEQUENCE [LARGE SCALE GENOMIC DNA]</scope>
    <source>
        <strain evidence="3">LC1Nh</strain>
    </source>
</reference>
<evidence type="ECO:0000313" key="3">
    <source>
        <dbReference type="Proteomes" id="UP000377803"/>
    </source>
</evidence>
<dbReference type="EMBL" id="CP040089">
    <property type="protein sequence ID" value="QGA80818.1"/>
    <property type="molecule type" value="Genomic_DNA"/>
</dbReference>
<feature type="transmembrane region" description="Helical" evidence="1">
    <location>
        <begin position="21"/>
        <end position="41"/>
    </location>
</feature>